<proteinExistence type="predicted"/>
<comment type="caution">
    <text evidence="1">The sequence shown here is derived from an EMBL/GenBank/DDBJ whole genome shotgun (WGS) entry which is preliminary data.</text>
</comment>
<sequence>MDEYTVSENEHKMADTSAMNGHAYNADPFHAFKPSDPSEINLLANSDFRFSPIDNRFRVNSNRINQGNRWVYAEQNPNDKYFPRPPINFGKPPSTLQNNHEPIMQMYPGTYTTATFKPFW</sequence>
<keyword evidence="2" id="KW-1185">Reference proteome</keyword>
<reference evidence="1" key="1">
    <citation type="journal article" date="2023" name="IScience">
        <title>Live-bearing cockroach genome reveals convergent evolutionary mechanisms linked to viviparity in insects and beyond.</title>
        <authorList>
            <person name="Fouks B."/>
            <person name="Harrison M.C."/>
            <person name="Mikhailova A.A."/>
            <person name="Marchal E."/>
            <person name="English S."/>
            <person name="Carruthers M."/>
            <person name="Jennings E.C."/>
            <person name="Chiamaka E.L."/>
            <person name="Frigard R.A."/>
            <person name="Pippel M."/>
            <person name="Attardo G.M."/>
            <person name="Benoit J.B."/>
            <person name="Bornberg-Bauer E."/>
            <person name="Tobe S.S."/>
        </authorList>
    </citation>
    <scope>NUCLEOTIDE SEQUENCE</scope>
    <source>
        <strain evidence="1">Stay&amp;Tobe</strain>
    </source>
</reference>
<dbReference type="EMBL" id="JASPKZ010002704">
    <property type="protein sequence ID" value="KAJ9594926.1"/>
    <property type="molecule type" value="Genomic_DNA"/>
</dbReference>
<name>A0AAD8ELV6_DIPPU</name>
<reference evidence="1" key="2">
    <citation type="submission" date="2023-05" db="EMBL/GenBank/DDBJ databases">
        <authorList>
            <person name="Fouks B."/>
        </authorList>
    </citation>
    <scope>NUCLEOTIDE SEQUENCE</scope>
    <source>
        <strain evidence="1">Stay&amp;Tobe</strain>
        <tissue evidence="1">Testes</tissue>
    </source>
</reference>
<accession>A0AAD8ELV6</accession>
<protein>
    <submittedName>
        <fullName evidence="1">Uncharacterized protein</fullName>
    </submittedName>
</protein>
<evidence type="ECO:0000313" key="1">
    <source>
        <dbReference type="EMBL" id="KAJ9594926.1"/>
    </source>
</evidence>
<evidence type="ECO:0000313" key="2">
    <source>
        <dbReference type="Proteomes" id="UP001233999"/>
    </source>
</evidence>
<organism evidence="1 2">
    <name type="scientific">Diploptera punctata</name>
    <name type="common">Pacific beetle cockroach</name>
    <dbReference type="NCBI Taxonomy" id="6984"/>
    <lineage>
        <taxon>Eukaryota</taxon>
        <taxon>Metazoa</taxon>
        <taxon>Ecdysozoa</taxon>
        <taxon>Arthropoda</taxon>
        <taxon>Hexapoda</taxon>
        <taxon>Insecta</taxon>
        <taxon>Pterygota</taxon>
        <taxon>Neoptera</taxon>
        <taxon>Polyneoptera</taxon>
        <taxon>Dictyoptera</taxon>
        <taxon>Blattodea</taxon>
        <taxon>Blaberoidea</taxon>
        <taxon>Blaberidae</taxon>
        <taxon>Diplopterinae</taxon>
        <taxon>Diploptera</taxon>
    </lineage>
</organism>
<dbReference type="Proteomes" id="UP001233999">
    <property type="component" value="Unassembled WGS sequence"/>
</dbReference>
<gene>
    <name evidence="1" type="ORF">L9F63_013786</name>
</gene>
<dbReference type="AlphaFoldDB" id="A0AAD8ELV6"/>